<feature type="transmembrane region" description="Helical" evidence="1">
    <location>
        <begin position="23"/>
        <end position="45"/>
    </location>
</feature>
<sequence length="469" mass="52881">MDHGAYTPVGERDNSCRANSQRFVLVLCCVGTFLFVGTVCMMHVAPATHGQLAGHAEVAQSWAQTAYNDHLAGHVDAAHNWAKTAYNDHLAGHVDAAHNWGKTAYNDHLAGHVGAAQGWASQAYSDHLQHHVESVADHLTGRQYDQILHPYDCTSNDRSVWSNAHQVWCCEHKEVGCTTTAAPEPPQKYMWMSFPQKPPKYDCAAGIENWQKGWSERKMTWCCSEKGIGCKDALSKPFDCQDVHDAHGWTMRKKLWCCLEEERGCPKEQAPERFNCDEGLSNWQEGWSAAKQAWCCANHKRGCPGSETFDCQEGIEHWQRWTDPKKAFCCKTYALACPLDKPEPAAYDCDAGYANWRSGWSDEKKAWCCNKQSLGCYDCQEATEAWSFEQRSWCCWHHQRGCESQAAAHTGPWVQVREETHTALSMPFDCDAGFANWQAGWSEGKKMWCCRKHNKACGDVVQAGRETIE</sequence>
<name>A0AA36J134_9DINO</name>
<comment type="caution">
    <text evidence="2">The sequence shown here is derived from an EMBL/GenBank/DDBJ whole genome shotgun (WGS) entry which is preliminary data.</text>
</comment>
<proteinExistence type="predicted"/>
<dbReference type="EMBL" id="CAUJNA010003274">
    <property type="protein sequence ID" value="CAJ1397667.1"/>
    <property type="molecule type" value="Genomic_DNA"/>
</dbReference>
<dbReference type="Proteomes" id="UP001178507">
    <property type="component" value="Unassembled WGS sequence"/>
</dbReference>
<keyword evidence="1" id="KW-1133">Transmembrane helix</keyword>
<keyword evidence="3" id="KW-1185">Reference proteome</keyword>
<protein>
    <submittedName>
        <fullName evidence="2">Uncharacterized protein</fullName>
    </submittedName>
</protein>
<evidence type="ECO:0000313" key="3">
    <source>
        <dbReference type="Proteomes" id="UP001178507"/>
    </source>
</evidence>
<reference evidence="2" key="1">
    <citation type="submission" date="2023-08" db="EMBL/GenBank/DDBJ databases">
        <authorList>
            <person name="Chen Y."/>
            <person name="Shah S."/>
            <person name="Dougan E. K."/>
            <person name="Thang M."/>
            <person name="Chan C."/>
        </authorList>
    </citation>
    <scope>NUCLEOTIDE SEQUENCE</scope>
</reference>
<dbReference type="AlphaFoldDB" id="A0AA36J134"/>
<evidence type="ECO:0000313" key="2">
    <source>
        <dbReference type="EMBL" id="CAJ1397667.1"/>
    </source>
</evidence>
<keyword evidence="1" id="KW-0812">Transmembrane</keyword>
<organism evidence="2 3">
    <name type="scientific">Effrenium voratum</name>
    <dbReference type="NCBI Taxonomy" id="2562239"/>
    <lineage>
        <taxon>Eukaryota</taxon>
        <taxon>Sar</taxon>
        <taxon>Alveolata</taxon>
        <taxon>Dinophyceae</taxon>
        <taxon>Suessiales</taxon>
        <taxon>Symbiodiniaceae</taxon>
        <taxon>Effrenium</taxon>
    </lineage>
</organism>
<accession>A0AA36J134</accession>
<evidence type="ECO:0000256" key="1">
    <source>
        <dbReference type="SAM" id="Phobius"/>
    </source>
</evidence>
<gene>
    <name evidence="2" type="ORF">EVOR1521_LOCUS21636</name>
</gene>
<keyword evidence="1" id="KW-0472">Membrane</keyword>